<dbReference type="VEuPathDB" id="VectorBase:LDEU007834"/>
<organism evidence="4 5">
    <name type="scientific">Leptotrombidium deliense</name>
    <dbReference type="NCBI Taxonomy" id="299467"/>
    <lineage>
        <taxon>Eukaryota</taxon>
        <taxon>Metazoa</taxon>
        <taxon>Ecdysozoa</taxon>
        <taxon>Arthropoda</taxon>
        <taxon>Chelicerata</taxon>
        <taxon>Arachnida</taxon>
        <taxon>Acari</taxon>
        <taxon>Acariformes</taxon>
        <taxon>Trombidiformes</taxon>
        <taxon>Prostigmata</taxon>
        <taxon>Anystina</taxon>
        <taxon>Parasitengona</taxon>
        <taxon>Trombiculoidea</taxon>
        <taxon>Trombiculidae</taxon>
        <taxon>Leptotrombidium</taxon>
    </lineage>
</organism>
<evidence type="ECO:0000256" key="1">
    <source>
        <dbReference type="ARBA" id="ARBA00001947"/>
    </source>
</evidence>
<gene>
    <name evidence="4" type="ORF">B4U80_13885</name>
</gene>
<dbReference type="Pfam" id="PF01400">
    <property type="entry name" value="Astacin"/>
    <property type="match status" value="1"/>
</dbReference>
<keyword evidence="5" id="KW-1185">Reference proteome</keyword>
<comment type="caution">
    <text evidence="2">Lacks conserved residue(s) required for the propagation of feature annotation.</text>
</comment>
<evidence type="ECO:0000256" key="2">
    <source>
        <dbReference type="PROSITE-ProRule" id="PRU01211"/>
    </source>
</evidence>
<dbReference type="Gene3D" id="3.40.390.10">
    <property type="entry name" value="Collagenase (Catalytic Domain)"/>
    <property type="match status" value="1"/>
</dbReference>
<dbReference type="InterPro" id="IPR001506">
    <property type="entry name" value="Peptidase_M12A"/>
</dbReference>
<protein>
    <submittedName>
        <fullName evidence="4">Astacin-like metallopeptidase 12 protein</fullName>
    </submittedName>
</protein>
<dbReference type="PROSITE" id="PS51864">
    <property type="entry name" value="ASTACIN"/>
    <property type="match status" value="1"/>
</dbReference>
<evidence type="ECO:0000313" key="5">
    <source>
        <dbReference type="Proteomes" id="UP000288716"/>
    </source>
</evidence>
<sequence>MSNKFRSLSLFCFAESFHFIPDYPIHYVVNPYRFCHVAMQNPNFDGGDMILPDLANRFGRLNDSYLWPKGRIPYVIDWTIVNSQEKIFSAMQYIESETCIRFQERKNEENYAKGWHQFVEQIATRMLVTRISENI</sequence>
<dbReference type="InterPro" id="IPR024079">
    <property type="entry name" value="MetalloPept_cat_dom_sf"/>
</dbReference>
<dbReference type="GO" id="GO:0004222">
    <property type="term" value="F:metalloendopeptidase activity"/>
    <property type="evidence" value="ECO:0007669"/>
    <property type="project" value="InterPro"/>
</dbReference>
<accession>A0A443S9L6</accession>
<reference evidence="4 5" key="1">
    <citation type="journal article" date="2018" name="Gigascience">
        <title>Genomes of trombidid mites reveal novel predicted allergens and laterally-transferred genes associated with secondary metabolism.</title>
        <authorList>
            <person name="Dong X."/>
            <person name="Chaisiri K."/>
            <person name="Xia D."/>
            <person name="Armstrong S.D."/>
            <person name="Fang Y."/>
            <person name="Donnelly M.J."/>
            <person name="Kadowaki T."/>
            <person name="McGarry J.W."/>
            <person name="Darby A.C."/>
            <person name="Makepeace B.L."/>
        </authorList>
    </citation>
    <scope>NUCLEOTIDE SEQUENCE [LARGE SCALE GENOMIC DNA]</scope>
    <source>
        <strain evidence="4">UoL-UT</strain>
    </source>
</reference>
<proteinExistence type="predicted"/>
<dbReference type="OrthoDB" id="6436429at2759"/>
<dbReference type="SUPFAM" id="SSF55486">
    <property type="entry name" value="Metalloproteases ('zincins'), catalytic domain"/>
    <property type="match status" value="1"/>
</dbReference>
<comment type="caution">
    <text evidence="4">The sequence shown here is derived from an EMBL/GenBank/DDBJ whole genome shotgun (WGS) entry which is preliminary data.</text>
</comment>
<evidence type="ECO:0000259" key="3">
    <source>
        <dbReference type="PROSITE" id="PS51864"/>
    </source>
</evidence>
<name>A0A443S9L6_9ACAR</name>
<comment type="cofactor">
    <cofactor evidence="1">
        <name>Zn(2+)</name>
        <dbReference type="ChEBI" id="CHEBI:29105"/>
    </cofactor>
</comment>
<feature type="domain" description="Peptidase M12A" evidence="3">
    <location>
        <begin position="56"/>
        <end position="135"/>
    </location>
</feature>
<dbReference type="GO" id="GO:0006508">
    <property type="term" value="P:proteolysis"/>
    <property type="evidence" value="ECO:0007669"/>
    <property type="project" value="InterPro"/>
</dbReference>
<dbReference type="Proteomes" id="UP000288716">
    <property type="component" value="Unassembled WGS sequence"/>
</dbReference>
<dbReference type="EMBL" id="NCKV01005215">
    <property type="protein sequence ID" value="RWS24207.1"/>
    <property type="molecule type" value="Genomic_DNA"/>
</dbReference>
<dbReference type="AlphaFoldDB" id="A0A443S9L6"/>
<evidence type="ECO:0000313" key="4">
    <source>
        <dbReference type="EMBL" id="RWS24207.1"/>
    </source>
</evidence>